<evidence type="ECO:0000313" key="2">
    <source>
        <dbReference type="Proteomes" id="UP000789901"/>
    </source>
</evidence>
<gene>
    <name evidence="1" type="ORF">GMARGA_LOCUS3170</name>
</gene>
<reference evidence="1 2" key="1">
    <citation type="submission" date="2021-06" db="EMBL/GenBank/DDBJ databases">
        <authorList>
            <person name="Kallberg Y."/>
            <person name="Tangrot J."/>
            <person name="Rosling A."/>
        </authorList>
    </citation>
    <scope>NUCLEOTIDE SEQUENCE [LARGE SCALE GENOMIC DNA]</scope>
    <source>
        <strain evidence="1 2">120-4 pot B 10/14</strain>
    </source>
</reference>
<feature type="non-terminal residue" evidence="1">
    <location>
        <position position="44"/>
    </location>
</feature>
<name>A0ABM8W4A9_GIGMA</name>
<organism evidence="1 2">
    <name type="scientific">Gigaspora margarita</name>
    <dbReference type="NCBI Taxonomy" id="4874"/>
    <lineage>
        <taxon>Eukaryota</taxon>
        <taxon>Fungi</taxon>
        <taxon>Fungi incertae sedis</taxon>
        <taxon>Mucoromycota</taxon>
        <taxon>Glomeromycotina</taxon>
        <taxon>Glomeromycetes</taxon>
        <taxon>Diversisporales</taxon>
        <taxon>Gigasporaceae</taxon>
        <taxon>Gigaspora</taxon>
    </lineage>
</organism>
<dbReference type="EMBL" id="CAJVQB010001114">
    <property type="protein sequence ID" value="CAG8521349.1"/>
    <property type="molecule type" value="Genomic_DNA"/>
</dbReference>
<evidence type="ECO:0000313" key="1">
    <source>
        <dbReference type="EMBL" id="CAG8521349.1"/>
    </source>
</evidence>
<proteinExistence type="predicted"/>
<accession>A0ABM8W4A9</accession>
<comment type="caution">
    <text evidence="1">The sequence shown here is derived from an EMBL/GenBank/DDBJ whole genome shotgun (WGS) entry which is preliminary data.</text>
</comment>
<protein>
    <submittedName>
        <fullName evidence="1">40310_t:CDS:1</fullName>
    </submittedName>
</protein>
<dbReference type="Proteomes" id="UP000789901">
    <property type="component" value="Unassembled WGS sequence"/>
</dbReference>
<keyword evidence="2" id="KW-1185">Reference proteome</keyword>
<sequence>MVIEINKFFNNINNIEDNTIYTSKFIKFISYEIISDYHIVGIEY</sequence>